<comment type="similarity">
    <text evidence="1">Belongs to the peptidase C40 family.</text>
</comment>
<evidence type="ECO:0000259" key="6">
    <source>
        <dbReference type="PROSITE" id="PS51935"/>
    </source>
</evidence>
<sequence>MRKHATATLVLVFLTTALIGVIGPPGTAAAQEPTTTARYEELSRSAARASEDVLTARQVLDDKRVALDEATGAADRSRLLADEAAEALTRATDAADAAKAVETGLRAEIDHIVEISFKGLRLNGLAAIFSSDSPEEFLDAAMIMDVYAERHGDLVTAAATASDDAALARSEADTAQHRAAEASLAADETRDTARRLTDEAAEAARGAERRQERLDGEVAEVRRALDLLATADRTLLAGTGPAVDVPAADGAGGDAVRFALAQLGKPYVWGAVGPDTYDCSGLVMAAFRSAGVLVPRTTYTQALIGTPVPRDQVRAGDLVLYHDSLSHVAMAIDGTMAVHASTAGEPVKVSPINAIGPIATIRRVSG</sequence>
<dbReference type="RefSeq" id="WP_259624946.1">
    <property type="nucleotide sequence ID" value="NZ_JANYMP010000010.1"/>
</dbReference>
<keyword evidence="8" id="KW-1185">Reference proteome</keyword>
<name>A0A9X3A2T5_9PSEU</name>
<dbReference type="SUPFAM" id="SSF54001">
    <property type="entry name" value="Cysteine proteinases"/>
    <property type="match status" value="1"/>
</dbReference>
<dbReference type="EMBL" id="JANYMP010000010">
    <property type="protein sequence ID" value="MCS7479443.1"/>
    <property type="molecule type" value="Genomic_DNA"/>
</dbReference>
<dbReference type="PROSITE" id="PS51935">
    <property type="entry name" value="NLPC_P60"/>
    <property type="match status" value="1"/>
</dbReference>
<evidence type="ECO:0000256" key="1">
    <source>
        <dbReference type="ARBA" id="ARBA00007074"/>
    </source>
</evidence>
<dbReference type="PANTHER" id="PTHR47359:SF3">
    <property type="entry name" value="NLP_P60 DOMAIN-CONTAINING PROTEIN-RELATED"/>
    <property type="match status" value="1"/>
</dbReference>
<keyword evidence="4" id="KW-0788">Thiol protease</keyword>
<organism evidence="7 8">
    <name type="scientific">Umezawaea endophytica</name>
    <dbReference type="NCBI Taxonomy" id="1654476"/>
    <lineage>
        <taxon>Bacteria</taxon>
        <taxon>Bacillati</taxon>
        <taxon>Actinomycetota</taxon>
        <taxon>Actinomycetes</taxon>
        <taxon>Pseudonocardiales</taxon>
        <taxon>Pseudonocardiaceae</taxon>
        <taxon>Umezawaea</taxon>
    </lineage>
</organism>
<proteinExistence type="inferred from homology"/>
<evidence type="ECO:0000313" key="8">
    <source>
        <dbReference type="Proteomes" id="UP001141259"/>
    </source>
</evidence>
<dbReference type="Proteomes" id="UP001141259">
    <property type="component" value="Unassembled WGS sequence"/>
</dbReference>
<protein>
    <submittedName>
        <fullName evidence="7">C40 family peptidase</fullName>
    </submittedName>
</protein>
<keyword evidence="2" id="KW-0645">Protease</keyword>
<reference evidence="7" key="1">
    <citation type="submission" date="2022-08" db="EMBL/GenBank/DDBJ databases">
        <authorList>
            <person name="Tistechok S."/>
            <person name="Samborskyy M."/>
            <person name="Roman I."/>
        </authorList>
    </citation>
    <scope>NUCLEOTIDE SEQUENCE</scope>
    <source>
        <strain evidence="7">DSM 103496</strain>
    </source>
</reference>
<dbReference type="AlphaFoldDB" id="A0A9X3A2T5"/>
<evidence type="ECO:0000256" key="5">
    <source>
        <dbReference type="SAM" id="Coils"/>
    </source>
</evidence>
<evidence type="ECO:0000313" key="7">
    <source>
        <dbReference type="EMBL" id="MCS7479443.1"/>
    </source>
</evidence>
<dbReference type="InterPro" id="IPR051794">
    <property type="entry name" value="PG_Endopeptidase_C40"/>
</dbReference>
<gene>
    <name evidence="7" type="ORF">NZH93_21490</name>
</gene>
<accession>A0A9X3A2T5</accession>
<dbReference type="GO" id="GO:0006508">
    <property type="term" value="P:proteolysis"/>
    <property type="evidence" value="ECO:0007669"/>
    <property type="project" value="UniProtKB-KW"/>
</dbReference>
<dbReference type="GO" id="GO:0008234">
    <property type="term" value="F:cysteine-type peptidase activity"/>
    <property type="evidence" value="ECO:0007669"/>
    <property type="project" value="UniProtKB-KW"/>
</dbReference>
<comment type="caution">
    <text evidence="7">The sequence shown here is derived from an EMBL/GenBank/DDBJ whole genome shotgun (WGS) entry which is preliminary data.</text>
</comment>
<keyword evidence="3" id="KW-0378">Hydrolase</keyword>
<evidence type="ECO:0000256" key="4">
    <source>
        <dbReference type="ARBA" id="ARBA00022807"/>
    </source>
</evidence>
<dbReference type="InterPro" id="IPR000064">
    <property type="entry name" value="NLP_P60_dom"/>
</dbReference>
<dbReference type="PANTHER" id="PTHR47359">
    <property type="entry name" value="PEPTIDOGLYCAN DL-ENDOPEPTIDASE CWLO"/>
    <property type="match status" value="1"/>
</dbReference>
<evidence type="ECO:0000256" key="2">
    <source>
        <dbReference type="ARBA" id="ARBA00022670"/>
    </source>
</evidence>
<evidence type="ECO:0000256" key="3">
    <source>
        <dbReference type="ARBA" id="ARBA00022801"/>
    </source>
</evidence>
<dbReference type="Gene3D" id="3.90.1720.10">
    <property type="entry name" value="endopeptidase domain like (from Nostoc punctiforme)"/>
    <property type="match status" value="1"/>
</dbReference>
<feature type="domain" description="NlpC/P60" evidence="6">
    <location>
        <begin position="249"/>
        <end position="366"/>
    </location>
</feature>
<dbReference type="Pfam" id="PF00877">
    <property type="entry name" value="NLPC_P60"/>
    <property type="match status" value="1"/>
</dbReference>
<feature type="coiled-coil region" evidence="5">
    <location>
        <begin position="179"/>
        <end position="224"/>
    </location>
</feature>
<dbReference type="InterPro" id="IPR038765">
    <property type="entry name" value="Papain-like_cys_pep_sf"/>
</dbReference>
<keyword evidence="5" id="KW-0175">Coiled coil</keyword>